<proteinExistence type="predicted"/>
<accession>A0A3L9M9Z7</accession>
<gene>
    <name evidence="2" type="ORF">EAH69_07480</name>
</gene>
<organism evidence="2 3">
    <name type="scientific">Faecalibacter macacae</name>
    <dbReference type="NCBI Taxonomy" id="1859289"/>
    <lineage>
        <taxon>Bacteria</taxon>
        <taxon>Pseudomonadati</taxon>
        <taxon>Bacteroidota</taxon>
        <taxon>Flavobacteriia</taxon>
        <taxon>Flavobacteriales</taxon>
        <taxon>Weeksellaceae</taxon>
        <taxon>Faecalibacter</taxon>
    </lineage>
</organism>
<sequence>MSTMLFLSKVLCCFIIYWLTYHLNNTRKLGGVTASASVALVIGIIYQICIEKNLHLYFFKDYFLIMMGATFMGMIAKLHEHKKLDFIISSFIFCALFQHVSTFFIGFGGLLGTIACISILCVFGLERILKQIK</sequence>
<feature type="transmembrane region" description="Helical" evidence="1">
    <location>
        <begin position="111"/>
        <end position="129"/>
    </location>
</feature>
<dbReference type="Proteomes" id="UP000275348">
    <property type="component" value="Unassembled WGS sequence"/>
</dbReference>
<reference evidence="2 3" key="1">
    <citation type="submission" date="2018-10" db="EMBL/GenBank/DDBJ databases">
        <authorList>
            <person name="Chen X."/>
        </authorList>
    </citation>
    <scope>NUCLEOTIDE SEQUENCE [LARGE SCALE GENOMIC DNA]</scope>
    <source>
        <strain evidence="2 3">YIM 102668</strain>
    </source>
</reference>
<evidence type="ECO:0000256" key="1">
    <source>
        <dbReference type="SAM" id="Phobius"/>
    </source>
</evidence>
<dbReference type="EMBL" id="RDOJ01000008">
    <property type="protein sequence ID" value="RLZ09885.1"/>
    <property type="molecule type" value="Genomic_DNA"/>
</dbReference>
<evidence type="ECO:0000313" key="3">
    <source>
        <dbReference type="Proteomes" id="UP000275348"/>
    </source>
</evidence>
<name>A0A3L9M9Z7_9FLAO</name>
<keyword evidence="3" id="KW-1185">Reference proteome</keyword>
<keyword evidence="1" id="KW-0472">Membrane</keyword>
<keyword evidence="1" id="KW-1133">Transmembrane helix</keyword>
<feature type="transmembrane region" description="Helical" evidence="1">
    <location>
        <begin position="6"/>
        <end position="23"/>
    </location>
</feature>
<keyword evidence="1" id="KW-0812">Transmembrane</keyword>
<comment type="caution">
    <text evidence="2">The sequence shown here is derived from an EMBL/GenBank/DDBJ whole genome shotgun (WGS) entry which is preliminary data.</text>
</comment>
<dbReference type="AlphaFoldDB" id="A0A3L9M9Z7"/>
<feature type="transmembrane region" description="Helical" evidence="1">
    <location>
        <begin position="30"/>
        <end position="48"/>
    </location>
</feature>
<evidence type="ECO:0000313" key="2">
    <source>
        <dbReference type="EMBL" id="RLZ09885.1"/>
    </source>
</evidence>
<protein>
    <submittedName>
        <fullName evidence="2">Uncharacterized protein</fullName>
    </submittedName>
</protein>
<feature type="transmembrane region" description="Helical" evidence="1">
    <location>
        <begin position="54"/>
        <end position="74"/>
    </location>
</feature>